<protein>
    <submittedName>
        <fullName evidence="1">Uncharacterized protein</fullName>
    </submittedName>
</protein>
<comment type="caution">
    <text evidence="1">The sequence shown here is derived from an EMBL/GenBank/DDBJ whole genome shotgun (WGS) entry which is preliminary data.</text>
</comment>
<accession>A0AAE0EPR1</accession>
<sequence>MQHLSDTKRLKPAKRKRSAKWTLEVDLPRQLVKTVYACNPTMTDRHSADNTCWDSKGHYVRFCGDSFCCTTCGSSFDVGWDPPTSDPSFLHVGIDNTERDVEKQRVTRPLETTSLEFVNRAASEKSPPPPNGTIACLDIIDTERSDYPNKNYVKSYALKHNLPLQRLKQVAEMRNMIESRFDGDPINHRIALPDSDVMEMLQLYALYRELYNAKDEFSTYMPLCLRLVQLIRHCKPTSDNKDRSFRQQVRRVLNHHYNIPVVKDGTTSQIYVPTSKQSDPPRDIITMDMKNVRIILTLLHRLLVCDACNNANTTDMWSRLLQHADNVMPIVINKVHLPYAIPALFSAERPASKPATADNPSNLIESILQVHEKVFKERDRKVLLHRAKHDPKYAVKVLQGRRAQLASMTNATLEAPPDAKLTRKELADRQHKLTARKQSAEKRLETTDDRVDDDRYQLVQLAYSATFNNTLTLSYELGQNAAVDRALHERGDVRDVGTLLRSSPQSSKTVTQIIKVSARAVMQLLEHDMLQDDFKWENCALYMNARKRYTFCFIDITSVNPLNNKAAFGKRTHVRPCNWRALDEGVDTKRARDFAWHYAIALLQLCDTTQYDIVTRLFANIRQMNGCVNVTQLNKLIKKNLKIPRRNVLLYKRAAHCFEVAKTGGHYALKEMLKQMDLFFGRFFLIAFVRIDVEGSFASFPSVPFTGWSDSSKPSCAAVGAAGTSIMGWSVDADCMGDSRPLCSLSVGTRSGASTLEQPTVTAGSSATVYHHYQDLMSPHAHVIEYRLKSTNLNGFETRLENACDYDKCDSNRCGDQWRRINYMDMYRGYTHGWNNYNQANYHHEGIKPGDEFGDTDRFIKVDDPRLPYSLHAGPTFVNARRINRTFDQDTLYGGGRESVSMPPPPSPPPLPPFAGAFPHIEFSAHKQRSNMYFPGHYDKGTIQKVNGVDAMRDKVSNYLRTSEPSAALRGTMNEIGELTVAYWLPLYNNDKDSWHNTHEFNLITTTGRRALRIQVQNYNHDACQHRHYLTVQVDDNRFQHHFWGCSGSGCTCGMSYNDREYMALVLVTFYNEMQSMDFYFGNMATKGEAVKVNTYSATAYPYMGVRDPLHVVFGMYADPLANSDNYRFYANGRMPFTNALILDKKVSLSEVNLLLGDGFGGPLPRQFYAHVLHWWPMTKSWWEDVGPYRSHLAEYYLPHVSGDSSTNHYWDAPAFVDELGRDLTTFTRNEPGNASEFFLQYDNTTNKDQLR</sequence>
<evidence type="ECO:0000313" key="1">
    <source>
        <dbReference type="EMBL" id="KAK3236438.1"/>
    </source>
</evidence>
<reference evidence="1 2" key="1">
    <citation type="journal article" date="2015" name="Genome Biol. Evol.">
        <title>Comparative Genomics of a Bacterivorous Green Alga Reveals Evolutionary Causalities and Consequences of Phago-Mixotrophic Mode of Nutrition.</title>
        <authorList>
            <person name="Burns J.A."/>
            <person name="Paasch A."/>
            <person name="Narechania A."/>
            <person name="Kim E."/>
        </authorList>
    </citation>
    <scope>NUCLEOTIDE SEQUENCE [LARGE SCALE GENOMIC DNA]</scope>
    <source>
        <strain evidence="1 2">PLY_AMNH</strain>
    </source>
</reference>
<keyword evidence="2" id="KW-1185">Reference proteome</keyword>
<gene>
    <name evidence="1" type="ORF">CYMTET_53424</name>
</gene>
<dbReference type="Proteomes" id="UP001190700">
    <property type="component" value="Unassembled WGS sequence"/>
</dbReference>
<name>A0AAE0EPR1_9CHLO</name>
<dbReference type="AlphaFoldDB" id="A0AAE0EPR1"/>
<organism evidence="1 2">
    <name type="scientific">Cymbomonas tetramitiformis</name>
    <dbReference type="NCBI Taxonomy" id="36881"/>
    <lineage>
        <taxon>Eukaryota</taxon>
        <taxon>Viridiplantae</taxon>
        <taxon>Chlorophyta</taxon>
        <taxon>Pyramimonadophyceae</taxon>
        <taxon>Pyramimonadales</taxon>
        <taxon>Pyramimonadaceae</taxon>
        <taxon>Cymbomonas</taxon>
    </lineage>
</organism>
<evidence type="ECO:0000313" key="2">
    <source>
        <dbReference type="Proteomes" id="UP001190700"/>
    </source>
</evidence>
<dbReference type="EMBL" id="LGRX02035036">
    <property type="protein sequence ID" value="KAK3236438.1"/>
    <property type="molecule type" value="Genomic_DNA"/>
</dbReference>
<proteinExistence type="predicted"/>